<keyword evidence="6" id="KW-0449">Lipoprotein</keyword>
<keyword evidence="3" id="KW-0732">Signal</keyword>
<evidence type="ECO:0000313" key="8">
    <source>
        <dbReference type="Proteomes" id="UP000634004"/>
    </source>
</evidence>
<comment type="caution">
    <text evidence="7">The sequence shown here is derived from an EMBL/GenBank/DDBJ whole genome shotgun (WGS) entry which is preliminary data.</text>
</comment>
<organism evidence="7 8">
    <name type="scientific">Algimonas arctica</name>
    <dbReference type="NCBI Taxonomy" id="1479486"/>
    <lineage>
        <taxon>Bacteria</taxon>
        <taxon>Pseudomonadati</taxon>
        <taxon>Pseudomonadota</taxon>
        <taxon>Alphaproteobacteria</taxon>
        <taxon>Maricaulales</taxon>
        <taxon>Robiginitomaculaceae</taxon>
        <taxon>Algimonas</taxon>
    </lineage>
</organism>
<dbReference type="Proteomes" id="UP000634004">
    <property type="component" value="Unassembled WGS sequence"/>
</dbReference>
<evidence type="ECO:0000256" key="6">
    <source>
        <dbReference type="ARBA" id="ARBA00023288"/>
    </source>
</evidence>
<dbReference type="RefSeq" id="WP_189497792.1">
    <property type="nucleotide sequence ID" value="NZ_BMZH01000007.1"/>
</dbReference>
<dbReference type="PROSITE" id="PS51257">
    <property type="entry name" value="PROKAR_LIPOPROTEIN"/>
    <property type="match status" value="1"/>
</dbReference>
<dbReference type="InterPro" id="IPR012556">
    <property type="entry name" value="Entericidin"/>
</dbReference>
<keyword evidence="2" id="KW-1003">Cell membrane</keyword>
<dbReference type="GO" id="GO:0016020">
    <property type="term" value="C:membrane"/>
    <property type="evidence" value="ECO:0007669"/>
    <property type="project" value="InterPro"/>
</dbReference>
<evidence type="ECO:0008006" key="9">
    <source>
        <dbReference type="Google" id="ProtNLM"/>
    </source>
</evidence>
<protein>
    <recommendedName>
        <fullName evidence="9">Entericidin A/B family lipoprotein</fullName>
    </recommendedName>
</protein>
<evidence type="ECO:0000313" key="7">
    <source>
        <dbReference type="EMBL" id="GHA96143.1"/>
    </source>
</evidence>
<keyword evidence="4" id="KW-0472">Membrane</keyword>
<dbReference type="GO" id="GO:0009636">
    <property type="term" value="P:response to toxic substance"/>
    <property type="evidence" value="ECO:0007669"/>
    <property type="project" value="InterPro"/>
</dbReference>
<reference evidence="7" key="1">
    <citation type="journal article" date="2014" name="Int. J. Syst. Evol. Microbiol.">
        <title>Complete genome sequence of Corynebacterium casei LMG S-19264T (=DSM 44701T), isolated from a smear-ripened cheese.</title>
        <authorList>
            <consortium name="US DOE Joint Genome Institute (JGI-PGF)"/>
            <person name="Walter F."/>
            <person name="Albersmeier A."/>
            <person name="Kalinowski J."/>
            <person name="Ruckert C."/>
        </authorList>
    </citation>
    <scope>NUCLEOTIDE SEQUENCE</scope>
    <source>
        <strain evidence="7">KCTC 32513</strain>
    </source>
</reference>
<evidence type="ECO:0000256" key="3">
    <source>
        <dbReference type="ARBA" id="ARBA00022729"/>
    </source>
</evidence>
<evidence type="ECO:0000256" key="4">
    <source>
        <dbReference type="ARBA" id="ARBA00023136"/>
    </source>
</evidence>
<evidence type="ECO:0000256" key="2">
    <source>
        <dbReference type="ARBA" id="ARBA00022475"/>
    </source>
</evidence>
<evidence type="ECO:0000256" key="5">
    <source>
        <dbReference type="ARBA" id="ARBA00023139"/>
    </source>
</evidence>
<keyword evidence="5" id="KW-0564">Palmitate</keyword>
<evidence type="ECO:0000256" key="1">
    <source>
        <dbReference type="ARBA" id="ARBA00010296"/>
    </source>
</evidence>
<proteinExistence type="inferred from homology"/>
<gene>
    <name evidence="7" type="ORF">GCM10009069_18900</name>
</gene>
<sequence>MTREDTVKSIDKKGLGIAGLVLAATLSLAACNTVQGIGEDTESVGEEIQEVAD</sequence>
<accession>A0A8J3CRF2</accession>
<reference evidence="7" key="2">
    <citation type="submission" date="2020-09" db="EMBL/GenBank/DDBJ databases">
        <authorList>
            <person name="Sun Q."/>
            <person name="Kim S."/>
        </authorList>
    </citation>
    <scope>NUCLEOTIDE SEQUENCE</scope>
    <source>
        <strain evidence="7">KCTC 32513</strain>
    </source>
</reference>
<keyword evidence="8" id="KW-1185">Reference proteome</keyword>
<dbReference type="Pfam" id="PF08085">
    <property type="entry name" value="Entericidin"/>
    <property type="match status" value="1"/>
</dbReference>
<dbReference type="EMBL" id="BMZH01000007">
    <property type="protein sequence ID" value="GHA96143.1"/>
    <property type="molecule type" value="Genomic_DNA"/>
</dbReference>
<dbReference type="AlphaFoldDB" id="A0A8J3CRF2"/>
<name>A0A8J3CRF2_9PROT</name>
<comment type="similarity">
    <text evidence="1">Belongs to the EcnA/EcnB lipoprotein family.</text>
</comment>